<keyword evidence="2" id="KW-1185">Reference proteome</keyword>
<dbReference type="InterPro" id="IPR017850">
    <property type="entry name" value="Alkaline_phosphatase_core_sf"/>
</dbReference>
<protein>
    <submittedName>
        <fullName evidence="1">Type I phosphodiesterase/nucleotide pyrophosphatase family protein</fullName>
    </submittedName>
</protein>
<dbReference type="Pfam" id="PF01663">
    <property type="entry name" value="Phosphodiest"/>
    <property type="match status" value="1"/>
</dbReference>
<dbReference type="GO" id="GO:0016787">
    <property type="term" value="F:hydrolase activity"/>
    <property type="evidence" value="ECO:0007669"/>
    <property type="project" value="UniProtKB-ARBA"/>
</dbReference>
<evidence type="ECO:0000313" key="2">
    <source>
        <dbReference type="Proteomes" id="UP000003805"/>
    </source>
</evidence>
<dbReference type="RefSeq" id="WP_004376401.1">
    <property type="nucleotide sequence ID" value="NZ_GL349564.1"/>
</dbReference>
<gene>
    <name evidence="1" type="ORF">HMPREF0665_00325</name>
</gene>
<dbReference type="Gene3D" id="3.40.720.10">
    <property type="entry name" value="Alkaline Phosphatase, subunit A"/>
    <property type="match status" value="1"/>
</dbReference>
<dbReference type="Proteomes" id="UP000003805">
    <property type="component" value="Miscellaneous, Scaffold supercont1.1"/>
</dbReference>
<organism evidence="1 2">
    <name type="scientific">Segatella oris C735</name>
    <dbReference type="NCBI Taxonomy" id="563008"/>
    <lineage>
        <taxon>Bacteria</taxon>
        <taxon>Pseudomonadati</taxon>
        <taxon>Bacteroidota</taxon>
        <taxon>Bacteroidia</taxon>
        <taxon>Bacteroidales</taxon>
        <taxon>Prevotellaceae</taxon>
        <taxon>Segatella</taxon>
    </lineage>
</organism>
<sequence>MKKILTILLIFFFTTPCLARKDFYTIIVSLDGCRWDYPEWYETPFLNYMAENGVKSGLIPSYPSKTFPNHYTLATGLYPDHHGIIANSFVNRKDGQIFSLGNPKTKTDSRFYGGEPIWVTAQKQGKRVFTYHWPGSDVKVKNLYPDVWFNYNQHHLTVSERITLASQAINAKSAPDLIMIYFEEPDHQGHDFGPQSPHTKDALRNMDAHLQDLWENIQQGPRKDSVNLIVVSDHGMTLVSPERKIECKKYLNPKWYERVEGNLPAQIYCKKGYVDSVYNALKDLPHQRVWRKKNIPAYLHYGTHVNIGDIVVDPQEGWLVTDDMVKTGGMHGYDPTYSDMQAIFRAMGPSFRHITYPHFQNVNVYALLCHLIGITPAPNDGNFQEVSPLLN</sequence>
<reference evidence="1" key="1">
    <citation type="submission" date="2010-02" db="EMBL/GenBank/DDBJ databases">
        <title>The Genome Sequence of Prevotella oris strain C735.</title>
        <authorList>
            <consortium name="The Broad Institute Genome Sequencing Platform"/>
            <person name="Ward D."/>
            <person name="Feldgarden M."/>
            <person name="Earl A."/>
            <person name="Young S.K."/>
            <person name="Zeng Q."/>
            <person name="Koehrsen M."/>
            <person name="Alvarado L."/>
            <person name="Berlin A."/>
            <person name="Bochicchio J."/>
            <person name="Borenstein D."/>
            <person name="Chapman S.B."/>
            <person name="Chen Z."/>
            <person name="Engels R."/>
            <person name="Freedman E."/>
            <person name="Gellesch M."/>
            <person name="Goldberg J."/>
            <person name="Griggs A."/>
            <person name="Gujja S."/>
            <person name="Heilman E."/>
            <person name="Heiman D."/>
            <person name="Hepburn T."/>
            <person name="Howarth C."/>
            <person name="Jen D."/>
            <person name="Larson L."/>
            <person name="Mehta T."/>
            <person name="Park D."/>
            <person name="Pearson M."/>
            <person name="Roberts A."/>
            <person name="Saif S."/>
            <person name="Shea T."/>
            <person name="Shenoy N."/>
            <person name="Sisk P."/>
            <person name="Stolte C."/>
            <person name="Sykes S."/>
            <person name="Thomson T."/>
            <person name="Walk T."/>
            <person name="White J."/>
            <person name="Yandava C."/>
            <person name="Sibley C.D."/>
            <person name="Field T.R."/>
            <person name="Grinwis M."/>
            <person name="Eshaghurshan C.S."/>
            <person name="Surette M.G."/>
            <person name="Haas B."/>
            <person name="Nusbaum C."/>
            <person name="Birren B."/>
        </authorList>
    </citation>
    <scope>NUCLEOTIDE SEQUENCE [LARGE SCALE GENOMIC DNA]</scope>
    <source>
        <strain evidence="1">C735</strain>
    </source>
</reference>
<dbReference type="HOGENOM" id="CLU_017594_1_1_10"/>
<dbReference type="CDD" id="cd16018">
    <property type="entry name" value="Enpp"/>
    <property type="match status" value="1"/>
</dbReference>
<dbReference type="PANTHER" id="PTHR10151:SF120">
    <property type="entry name" value="BIS(5'-ADENOSYL)-TRIPHOSPHATASE"/>
    <property type="match status" value="1"/>
</dbReference>
<accession>D7N9J6</accession>
<dbReference type="SUPFAM" id="SSF53649">
    <property type="entry name" value="Alkaline phosphatase-like"/>
    <property type="match status" value="1"/>
</dbReference>
<dbReference type="Gene3D" id="3.30.1360.180">
    <property type="match status" value="1"/>
</dbReference>
<dbReference type="PANTHER" id="PTHR10151">
    <property type="entry name" value="ECTONUCLEOTIDE PYROPHOSPHATASE/PHOSPHODIESTERASE"/>
    <property type="match status" value="1"/>
</dbReference>
<dbReference type="AlphaFoldDB" id="D7N9J6"/>
<proteinExistence type="predicted"/>
<dbReference type="EMBL" id="GL349564">
    <property type="protein sequence ID" value="EFI49603.1"/>
    <property type="molecule type" value="Genomic_DNA"/>
</dbReference>
<dbReference type="eggNOG" id="COG1524">
    <property type="taxonomic scope" value="Bacteria"/>
</dbReference>
<evidence type="ECO:0000313" key="1">
    <source>
        <dbReference type="EMBL" id="EFI49603.1"/>
    </source>
</evidence>
<name>D7N9J6_9BACT</name>
<dbReference type="InterPro" id="IPR002591">
    <property type="entry name" value="Phosphodiest/P_Trfase"/>
</dbReference>